<dbReference type="Pfam" id="PF06114">
    <property type="entry name" value="Peptidase_M78"/>
    <property type="match status" value="1"/>
</dbReference>
<protein>
    <submittedName>
        <fullName evidence="3">HTH-type transcriptional regulator / antitoxin HigA</fullName>
    </submittedName>
</protein>
<evidence type="ECO:0000313" key="4">
    <source>
        <dbReference type="Proteomes" id="UP000190961"/>
    </source>
</evidence>
<dbReference type="RefSeq" id="WP_079687309.1">
    <property type="nucleotide sequence ID" value="NZ_FUZU01000002.1"/>
</dbReference>
<dbReference type="SUPFAM" id="SSF47413">
    <property type="entry name" value="lambda repressor-like DNA-binding domains"/>
    <property type="match status" value="1"/>
</dbReference>
<dbReference type="Gene3D" id="1.10.260.40">
    <property type="entry name" value="lambda repressor-like DNA-binding domains"/>
    <property type="match status" value="1"/>
</dbReference>
<organism evidence="3 4">
    <name type="scientific">Ohtaekwangia koreensis</name>
    <dbReference type="NCBI Taxonomy" id="688867"/>
    <lineage>
        <taxon>Bacteria</taxon>
        <taxon>Pseudomonadati</taxon>
        <taxon>Bacteroidota</taxon>
        <taxon>Cytophagia</taxon>
        <taxon>Cytophagales</taxon>
        <taxon>Fulvivirgaceae</taxon>
        <taxon>Ohtaekwangia</taxon>
    </lineage>
</organism>
<sequence length="372" mass="43084">MSVSTKDFRSPGEALKCLLKEKDWTQDDLSYILSISLKHTNEIIKDKKPISLDIAKSLAEVFELTALQWIELGAKFQLENNTGNNDKVRLKADVYKYMPINELIKKRWIKEGEDLDKELRRFWNISKGKELDLSFLETDRTRLEYRTSSAFENTFNQNNALIWHQMALNFSKTIKAKPFQKKALAELMTDVHSYTNKEGGIKNFLNELVQVGVKFVFLSHLSKTYLDGAAFLSAEGPVVALTGRYDRVDNFWFTLAHELSHITLHLTKDEREAIFIDDTTKKSTSAKELEANENAEKVLLQPDILEHFENDTNYITEEKVIEFSDEKDIHPSIVVGLLAHNELVSYSTLHRFKESVRDQIPERYKADPWNLF</sequence>
<dbReference type="SMART" id="SM00530">
    <property type="entry name" value="HTH_XRE"/>
    <property type="match status" value="1"/>
</dbReference>
<evidence type="ECO:0000313" key="3">
    <source>
        <dbReference type="EMBL" id="SKC72142.1"/>
    </source>
</evidence>
<proteinExistence type="inferred from homology"/>
<accession>A0A1T5L804</accession>
<dbReference type="EMBL" id="FUZU01000002">
    <property type="protein sequence ID" value="SKC72142.1"/>
    <property type="molecule type" value="Genomic_DNA"/>
</dbReference>
<dbReference type="OrthoDB" id="9796786at2"/>
<name>A0A1T5L804_9BACT</name>
<dbReference type="Proteomes" id="UP000190961">
    <property type="component" value="Unassembled WGS sequence"/>
</dbReference>
<reference evidence="3 4" key="1">
    <citation type="submission" date="2017-02" db="EMBL/GenBank/DDBJ databases">
        <authorList>
            <person name="Peterson S.W."/>
        </authorList>
    </citation>
    <scope>NUCLEOTIDE SEQUENCE [LARGE SCALE GENOMIC DNA]</scope>
    <source>
        <strain evidence="3 4">DSM 25262</strain>
    </source>
</reference>
<evidence type="ECO:0000256" key="1">
    <source>
        <dbReference type="ARBA" id="ARBA00007227"/>
    </source>
</evidence>
<dbReference type="STRING" id="688867.SAMN05660236_2726"/>
<evidence type="ECO:0000259" key="2">
    <source>
        <dbReference type="PROSITE" id="PS50943"/>
    </source>
</evidence>
<feature type="domain" description="HTH cro/C1-type" evidence="2">
    <location>
        <begin position="15"/>
        <end position="69"/>
    </location>
</feature>
<gene>
    <name evidence="3" type="ORF">SAMN05660236_2726</name>
</gene>
<comment type="similarity">
    <text evidence="1">Belongs to the short-chain fatty acyl-CoA assimilation regulator (ScfR) family.</text>
</comment>
<dbReference type="GO" id="GO:0003677">
    <property type="term" value="F:DNA binding"/>
    <property type="evidence" value="ECO:0007669"/>
    <property type="project" value="InterPro"/>
</dbReference>
<dbReference type="Gene3D" id="1.10.10.2910">
    <property type="match status" value="1"/>
</dbReference>
<dbReference type="InterPro" id="IPR010982">
    <property type="entry name" value="Lambda_DNA-bd_dom_sf"/>
</dbReference>
<dbReference type="CDD" id="cd00093">
    <property type="entry name" value="HTH_XRE"/>
    <property type="match status" value="1"/>
</dbReference>
<keyword evidence="4" id="KW-1185">Reference proteome</keyword>
<dbReference type="InterPro" id="IPR010359">
    <property type="entry name" value="IrrE_HExxH"/>
</dbReference>
<dbReference type="InterPro" id="IPR001387">
    <property type="entry name" value="Cro/C1-type_HTH"/>
</dbReference>
<dbReference type="PROSITE" id="PS50943">
    <property type="entry name" value="HTH_CROC1"/>
    <property type="match status" value="1"/>
</dbReference>
<dbReference type="AlphaFoldDB" id="A0A1T5L804"/>